<evidence type="ECO:0000256" key="1">
    <source>
        <dbReference type="SAM" id="SignalP"/>
    </source>
</evidence>
<dbReference type="Proteomes" id="UP000005408">
    <property type="component" value="Unassembled WGS sequence"/>
</dbReference>
<keyword evidence="1" id="KW-0732">Signal</keyword>
<evidence type="ECO:0000313" key="2">
    <source>
        <dbReference type="EnsemblMetazoa" id="G3782.2:cds"/>
    </source>
</evidence>
<accession>A0A8W8MZT7</accession>
<proteinExistence type="predicted"/>
<evidence type="ECO:0008006" key="4">
    <source>
        <dbReference type="Google" id="ProtNLM"/>
    </source>
</evidence>
<evidence type="ECO:0000313" key="3">
    <source>
        <dbReference type="Proteomes" id="UP000005408"/>
    </source>
</evidence>
<reference evidence="2" key="1">
    <citation type="submission" date="2022-08" db="UniProtKB">
        <authorList>
            <consortium name="EnsemblMetazoa"/>
        </authorList>
    </citation>
    <scope>IDENTIFICATION</scope>
    <source>
        <strain evidence="2">05x7-T-G4-1.051#20</strain>
    </source>
</reference>
<dbReference type="AlphaFoldDB" id="A0A8W8MZT7"/>
<protein>
    <recommendedName>
        <fullName evidence="4">Mesenchyme-specific cell surface glycoprotein</fullName>
    </recommendedName>
</protein>
<dbReference type="SUPFAM" id="SSF63829">
    <property type="entry name" value="Calcium-dependent phosphotriesterase"/>
    <property type="match status" value="1"/>
</dbReference>
<name>A0A8W8MZT7_MAGGI</name>
<organism evidence="2 3">
    <name type="scientific">Magallana gigas</name>
    <name type="common">Pacific oyster</name>
    <name type="synonym">Crassostrea gigas</name>
    <dbReference type="NCBI Taxonomy" id="29159"/>
    <lineage>
        <taxon>Eukaryota</taxon>
        <taxon>Metazoa</taxon>
        <taxon>Spiralia</taxon>
        <taxon>Lophotrochozoa</taxon>
        <taxon>Mollusca</taxon>
        <taxon>Bivalvia</taxon>
        <taxon>Autobranchia</taxon>
        <taxon>Pteriomorphia</taxon>
        <taxon>Ostreida</taxon>
        <taxon>Ostreoidea</taxon>
        <taxon>Ostreidae</taxon>
        <taxon>Magallana</taxon>
    </lineage>
</organism>
<sequence>MVTKFLWILSVALSASPRSALAAPVFSQAINVGDITDHRITEASGLAASRIHPSVLYTHNDKGDSSRIFAVDADSGGFLAELNINHARNYDWEDIAVGGCPGALTKSCIYIGDTGDHSGDGSVKIIYVVEEPALLRSGDLDPVVTLHYTWDALDCETLMVDPTGNLVLISKVHGGIGQVAKIPASAFTTGGTYQISSSTTLRIPPTTHNDPVGGDISPNGQEVLLRTHNSLYYWRVDSMDYLRALSTVDPVAVSHVKEHQGEAVAWDALGNGYFTCSEGHNQPLYYFRRSTF</sequence>
<dbReference type="OMA" id="KETIYMV"/>
<dbReference type="EnsemblMetazoa" id="G3782.2">
    <property type="protein sequence ID" value="G3782.2:cds"/>
    <property type="gene ID" value="G3782"/>
</dbReference>
<feature type="chain" id="PRO_5036454966" description="Mesenchyme-specific cell surface glycoprotein" evidence="1">
    <location>
        <begin position="23"/>
        <end position="292"/>
    </location>
</feature>
<dbReference type="OrthoDB" id="6139572at2759"/>
<keyword evidence="3" id="KW-1185">Reference proteome</keyword>
<feature type="signal peptide" evidence="1">
    <location>
        <begin position="1"/>
        <end position="22"/>
    </location>
</feature>